<dbReference type="Gene3D" id="3.10.129.10">
    <property type="entry name" value="Hotdog Thioesterase"/>
    <property type="match status" value="1"/>
</dbReference>
<protein>
    <submittedName>
        <fullName evidence="2">Dehydratase</fullName>
    </submittedName>
</protein>
<keyword evidence="3" id="KW-1185">Reference proteome</keyword>
<dbReference type="RefSeq" id="WP_345492739.1">
    <property type="nucleotide sequence ID" value="NZ_BAABHY010000014.1"/>
</dbReference>
<evidence type="ECO:0000313" key="2">
    <source>
        <dbReference type="EMBL" id="GAA5114895.1"/>
    </source>
</evidence>
<organism evidence="2 3">
    <name type="scientific">Orbus sasakiae</name>
    <dbReference type="NCBI Taxonomy" id="1078475"/>
    <lineage>
        <taxon>Bacteria</taxon>
        <taxon>Pseudomonadati</taxon>
        <taxon>Pseudomonadota</taxon>
        <taxon>Gammaproteobacteria</taxon>
        <taxon>Orbales</taxon>
        <taxon>Orbaceae</taxon>
        <taxon>Orbus</taxon>
    </lineage>
</organism>
<proteinExistence type="predicted"/>
<dbReference type="InterPro" id="IPR016962">
    <property type="entry name" value="Dehydrase_ECs4332_prd"/>
</dbReference>
<dbReference type="EMBL" id="BAABHY010000014">
    <property type="protein sequence ID" value="GAA5114895.1"/>
    <property type="molecule type" value="Genomic_DNA"/>
</dbReference>
<feature type="domain" description="ApeI dehydratase-like" evidence="1">
    <location>
        <begin position="14"/>
        <end position="110"/>
    </location>
</feature>
<dbReference type="SUPFAM" id="SSF54637">
    <property type="entry name" value="Thioesterase/thiol ester dehydrase-isomerase"/>
    <property type="match status" value="1"/>
</dbReference>
<comment type="caution">
    <text evidence="2">The sequence shown here is derived from an EMBL/GenBank/DDBJ whole genome shotgun (WGS) entry which is preliminary data.</text>
</comment>
<reference evidence="3" key="1">
    <citation type="journal article" date="2019" name="Int. J. Syst. Evol. Microbiol.">
        <title>The Global Catalogue of Microorganisms (GCM) 10K type strain sequencing project: providing services to taxonomists for standard genome sequencing and annotation.</title>
        <authorList>
            <consortium name="The Broad Institute Genomics Platform"/>
            <consortium name="The Broad Institute Genome Sequencing Center for Infectious Disease"/>
            <person name="Wu L."/>
            <person name="Ma J."/>
        </authorList>
    </citation>
    <scope>NUCLEOTIDE SEQUENCE [LARGE SCALE GENOMIC DNA]</scope>
    <source>
        <strain evidence="3">JCM 18050</strain>
    </source>
</reference>
<dbReference type="Proteomes" id="UP001500171">
    <property type="component" value="Unassembled WGS sequence"/>
</dbReference>
<gene>
    <name evidence="2" type="ORF">GCM10023211_25030</name>
</gene>
<evidence type="ECO:0000313" key="3">
    <source>
        <dbReference type="Proteomes" id="UP001500171"/>
    </source>
</evidence>
<name>A0ABP9NGW9_9GAMM</name>
<sequence>MKKILPDELDININQPKAELTLYVPDDLFWFNGHFPSQPLLPGVVQLNWVMHYSQCLLGMSSSIESIEVIKFQIPILPNDRLLLQLNWHEEQHKLQFSYTVAHKVASSGKLKLCL</sequence>
<dbReference type="PIRSF" id="PIRSF030962">
    <property type="entry name" value="Dehydrase_ECs4332_prd"/>
    <property type="match status" value="1"/>
</dbReference>
<dbReference type="InterPro" id="IPR029069">
    <property type="entry name" value="HotDog_dom_sf"/>
</dbReference>
<dbReference type="InterPro" id="IPR054545">
    <property type="entry name" value="ApeI-like"/>
</dbReference>
<dbReference type="Pfam" id="PF22818">
    <property type="entry name" value="ApeI-like"/>
    <property type="match status" value="1"/>
</dbReference>
<accession>A0ABP9NGW9</accession>
<evidence type="ECO:0000259" key="1">
    <source>
        <dbReference type="Pfam" id="PF22818"/>
    </source>
</evidence>